<reference evidence="2" key="1">
    <citation type="journal article" date="2017" name="Microb. Drug Resist.">
        <title>Characterization of NDM-7 Carbapenemase-Producing Escherichia coli Isolates in the Arabian Peninsula.</title>
        <authorList>
            <person name="Pal T."/>
            <person name="Ghazawi A."/>
            <person name="Darwish D."/>
            <person name="Villa L."/>
            <person name="Carattoli A."/>
            <person name="Hashmey R."/>
            <person name="Aldeesi Z."/>
            <person name="Jamal W."/>
            <person name="Rotimi V."/>
            <person name="Al-Jardani A."/>
            <person name="Al-Abri S.S."/>
            <person name="Sonnevend A."/>
        </authorList>
    </citation>
    <scope>NUCLEOTIDE SEQUENCE</scope>
    <source>
        <strain evidence="2">OM26</strain>
        <plasmid evidence="2">pOM26-1</plasmid>
    </source>
</reference>
<protein>
    <submittedName>
        <fullName evidence="2">Uncharacterized protein</fullName>
    </submittedName>
</protein>
<dbReference type="AlphaFoldDB" id="A0A0F6QBZ4"/>
<geneLocation type="plasmid" evidence="2">
    <name>pOM26-1</name>
</geneLocation>
<dbReference type="EMBL" id="KP776609">
    <property type="protein sequence ID" value="AKD43337.1"/>
    <property type="molecule type" value="Genomic_DNA"/>
</dbReference>
<feature type="transmembrane region" description="Helical" evidence="1">
    <location>
        <begin position="54"/>
        <end position="76"/>
    </location>
</feature>
<accession>A0A0F6QBZ4</accession>
<evidence type="ECO:0000313" key="2">
    <source>
        <dbReference type="EMBL" id="AKD43337.1"/>
    </source>
</evidence>
<name>A0A0F6QBZ4_ECOLX</name>
<sequence>MNTQVSGLRLELANIFYRGGRMKIINVPDARSVRIAGIEIIDSVKSVASVFTEILLFMVWFPAIVYGLYRFVIVLWDASLKPQSLIEFINFMVELYSYVLPSLAVIAVALVVVLSIFKRLSAIWEGRKQ</sequence>
<evidence type="ECO:0000256" key="1">
    <source>
        <dbReference type="SAM" id="Phobius"/>
    </source>
</evidence>
<keyword evidence="2" id="KW-0614">Plasmid</keyword>
<keyword evidence="1" id="KW-0812">Transmembrane</keyword>
<organism evidence="2">
    <name type="scientific">Escherichia coli</name>
    <dbReference type="NCBI Taxonomy" id="562"/>
    <lineage>
        <taxon>Bacteria</taxon>
        <taxon>Pseudomonadati</taxon>
        <taxon>Pseudomonadota</taxon>
        <taxon>Gammaproteobacteria</taxon>
        <taxon>Enterobacterales</taxon>
        <taxon>Enterobacteriaceae</taxon>
        <taxon>Escherichia</taxon>
    </lineage>
</organism>
<proteinExistence type="predicted"/>
<keyword evidence="1" id="KW-1133">Transmembrane helix</keyword>
<feature type="transmembrane region" description="Helical" evidence="1">
    <location>
        <begin position="96"/>
        <end position="117"/>
    </location>
</feature>
<keyword evidence="1" id="KW-0472">Membrane</keyword>